<evidence type="ECO:0000313" key="2">
    <source>
        <dbReference type="EMBL" id="KAF0736755.1"/>
    </source>
</evidence>
<keyword evidence="1" id="KW-1133">Transmembrane helix</keyword>
<sequence>MLVGICTLMHRIISCTDIKRELIVIENKVLVFNNEVMSVLFIIVIEMTTVFHRTLKTILILSKCIGLIDISYTMDSTGQLVHNVNSLFHIFFEITRLIVLLMFSYLYINKNGSIIRKIQIYCVLQFWINIIAARLSNNWIIEFINSMIEFDRKLTPFSTSLLSKQRSFSKRQWDAHECCRYYGFSINSICTSLYIGLRYYELFVLFSS</sequence>
<dbReference type="Proteomes" id="UP000478052">
    <property type="component" value="Unassembled WGS sequence"/>
</dbReference>
<name>A0A6G0X9P8_APHCR</name>
<keyword evidence="1" id="KW-0472">Membrane</keyword>
<reference evidence="2 3" key="1">
    <citation type="submission" date="2019-08" db="EMBL/GenBank/DDBJ databases">
        <title>Whole genome of Aphis craccivora.</title>
        <authorList>
            <person name="Voronova N.V."/>
            <person name="Shulinski R.S."/>
            <person name="Bandarenka Y.V."/>
            <person name="Zhorov D.G."/>
            <person name="Warner D."/>
        </authorList>
    </citation>
    <scope>NUCLEOTIDE SEQUENCE [LARGE SCALE GENOMIC DNA]</scope>
    <source>
        <strain evidence="2">180601</strain>
        <tissue evidence="2">Whole Body</tissue>
    </source>
</reference>
<gene>
    <name evidence="2" type="ORF">FWK35_00022723</name>
</gene>
<dbReference type="AlphaFoldDB" id="A0A6G0X9P8"/>
<keyword evidence="2" id="KW-0675">Receptor</keyword>
<accession>A0A6G0X9P8</accession>
<proteinExistence type="predicted"/>
<organism evidence="2 3">
    <name type="scientific">Aphis craccivora</name>
    <name type="common">Cowpea aphid</name>
    <dbReference type="NCBI Taxonomy" id="307492"/>
    <lineage>
        <taxon>Eukaryota</taxon>
        <taxon>Metazoa</taxon>
        <taxon>Ecdysozoa</taxon>
        <taxon>Arthropoda</taxon>
        <taxon>Hexapoda</taxon>
        <taxon>Insecta</taxon>
        <taxon>Pterygota</taxon>
        <taxon>Neoptera</taxon>
        <taxon>Paraneoptera</taxon>
        <taxon>Hemiptera</taxon>
        <taxon>Sternorrhyncha</taxon>
        <taxon>Aphidomorpha</taxon>
        <taxon>Aphidoidea</taxon>
        <taxon>Aphididae</taxon>
        <taxon>Aphidini</taxon>
        <taxon>Aphis</taxon>
        <taxon>Aphis</taxon>
    </lineage>
</organism>
<evidence type="ECO:0000313" key="3">
    <source>
        <dbReference type="Proteomes" id="UP000478052"/>
    </source>
</evidence>
<protein>
    <submittedName>
        <fullName evidence="2">Gustatory receptor</fullName>
    </submittedName>
</protein>
<keyword evidence="3" id="KW-1185">Reference proteome</keyword>
<evidence type="ECO:0000256" key="1">
    <source>
        <dbReference type="SAM" id="Phobius"/>
    </source>
</evidence>
<feature type="transmembrane region" description="Helical" evidence="1">
    <location>
        <begin position="30"/>
        <end position="51"/>
    </location>
</feature>
<dbReference type="EMBL" id="VUJU01008025">
    <property type="protein sequence ID" value="KAF0736755.1"/>
    <property type="molecule type" value="Genomic_DNA"/>
</dbReference>
<feature type="transmembrane region" description="Helical" evidence="1">
    <location>
        <begin position="86"/>
        <end position="108"/>
    </location>
</feature>
<comment type="caution">
    <text evidence="2">The sequence shown here is derived from an EMBL/GenBank/DDBJ whole genome shotgun (WGS) entry which is preliminary data.</text>
</comment>
<keyword evidence="1" id="KW-0812">Transmembrane</keyword>
<dbReference type="OrthoDB" id="6626641at2759"/>